<comment type="caution">
    <text evidence="9">The sequence shown here is derived from an EMBL/GenBank/DDBJ whole genome shotgun (WGS) entry which is preliminary data.</text>
</comment>
<feature type="transmembrane region" description="Helical" evidence="8">
    <location>
        <begin position="153"/>
        <end position="177"/>
    </location>
</feature>
<feature type="transmembrane region" description="Helical" evidence="8">
    <location>
        <begin position="351"/>
        <end position="371"/>
    </location>
</feature>
<dbReference type="GO" id="GO:0015295">
    <property type="term" value="F:solute:proton symporter activity"/>
    <property type="evidence" value="ECO:0007669"/>
    <property type="project" value="TreeGrafter"/>
</dbReference>
<keyword evidence="3 8" id="KW-0813">Transport</keyword>
<feature type="transmembrane region" description="Helical" evidence="8">
    <location>
        <begin position="418"/>
        <end position="441"/>
    </location>
</feature>
<gene>
    <name evidence="9" type="ORF">EDD73_105123</name>
</gene>
<feature type="transmembrane region" description="Helical" evidence="8">
    <location>
        <begin position="70"/>
        <end position="93"/>
    </location>
</feature>
<comment type="function">
    <text evidence="8">Uptake of L-lactate across the membrane. Can also transport D-lactate and glycolate.</text>
</comment>
<reference evidence="9 10" key="1">
    <citation type="submission" date="2019-03" db="EMBL/GenBank/DDBJ databases">
        <title>Genomic Encyclopedia of Type Strains, Phase IV (KMG-IV): sequencing the most valuable type-strain genomes for metagenomic binning, comparative biology and taxonomic classification.</title>
        <authorList>
            <person name="Goeker M."/>
        </authorList>
    </citation>
    <scope>NUCLEOTIDE SEQUENCE [LARGE SCALE GENOMIC DNA]</scope>
    <source>
        <strain evidence="9 10">DSM 11170</strain>
    </source>
</reference>
<evidence type="ECO:0000313" key="10">
    <source>
        <dbReference type="Proteomes" id="UP000294813"/>
    </source>
</evidence>
<evidence type="ECO:0000256" key="5">
    <source>
        <dbReference type="ARBA" id="ARBA00022692"/>
    </source>
</evidence>
<dbReference type="GO" id="GO:0015129">
    <property type="term" value="F:lactate transmembrane transporter activity"/>
    <property type="evidence" value="ECO:0007669"/>
    <property type="project" value="UniProtKB-UniRule"/>
</dbReference>
<keyword evidence="7 8" id="KW-0472">Membrane</keyword>
<comment type="subcellular location">
    <subcellularLocation>
        <location evidence="1 8">Cell membrane</location>
        <topology evidence="1 8">Multi-pass membrane protein</topology>
    </subcellularLocation>
</comment>
<dbReference type="PANTHER" id="PTHR30003">
    <property type="entry name" value="L-LACTATE PERMEASE"/>
    <property type="match status" value="1"/>
</dbReference>
<dbReference type="GO" id="GO:0005886">
    <property type="term" value="C:plasma membrane"/>
    <property type="evidence" value="ECO:0007669"/>
    <property type="project" value="UniProtKB-SubCell"/>
</dbReference>
<evidence type="ECO:0000256" key="2">
    <source>
        <dbReference type="ARBA" id="ARBA00010100"/>
    </source>
</evidence>
<evidence type="ECO:0000256" key="1">
    <source>
        <dbReference type="ARBA" id="ARBA00004651"/>
    </source>
</evidence>
<feature type="transmembrane region" description="Helical" evidence="8">
    <location>
        <begin position="197"/>
        <end position="215"/>
    </location>
</feature>
<dbReference type="OrthoDB" id="9761056at2"/>
<dbReference type="Proteomes" id="UP000294813">
    <property type="component" value="Unassembled WGS sequence"/>
</dbReference>
<comment type="similarity">
    <text evidence="2 8">Belongs to the lactate permease family.</text>
</comment>
<feature type="transmembrane region" description="Helical" evidence="8">
    <location>
        <begin position="114"/>
        <end position="133"/>
    </location>
</feature>
<dbReference type="NCBIfam" id="TIGR00795">
    <property type="entry name" value="lctP"/>
    <property type="match status" value="1"/>
</dbReference>
<proteinExistence type="inferred from homology"/>
<evidence type="ECO:0000256" key="7">
    <source>
        <dbReference type="ARBA" id="ARBA00023136"/>
    </source>
</evidence>
<dbReference type="PANTHER" id="PTHR30003:SF0">
    <property type="entry name" value="GLYCOLATE PERMEASE GLCA-RELATED"/>
    <property type="match status" value="1"/>
</dbReference>
<evidence type="ECO:0000256" key="8">
    <source>
        <dbReference type="RuleBase" id="RU365092"/>
    </source>
</evidence>
<sequence length="589" mass="62258">MWTQNYDPMGNILLSAVIAAAPVLYLFWALAIQKMKGYIAGLTTTVLAIVVAIFAYGMPANLAISSTLQGALYGLFPICWIVITAVFLYNVTVKTGQFEVIKDSIASITDDRRLQALLIGFSFGAFLEGAAGFGTPVAITAGMLVGLGFNPLYAAGICLIANTAPVAFGGIGIPIIVAGQVSGIDDFTISQMVGRQLPFLSVFVPFWLVAIMSGWKGVLEVWPAALVSGATFAITQWWSSNYLGPMLPDIISSLVSIIFLVFFLKVWKPKNIFRFADEPPATFKTSGKLTFKKVLKAWSPFIILTLLVGDWGMKAVKTVLDTVSLKFAFPVIHNGVLNPATGQPIAAVYTFNWLSAAGTAILLAALITIFITRMKVGDAVSLFGRTLSTLIFPIITIASVLGYAYIGNASGMTQTMGLALAQSGALFPLFSPILGWLGVFITGSDTSANAVFGKLQSVSADSIGVNPVLTVAANSSGGVTGKMISPQSIAVACASTGLVGKESDMFRFTIGHSLFFLVLICIITYLQATVFAWMIPPLTRAATATTADIAQLMNSGWTILGITLALVLVLAIAVSGKVETEEGTAPSSR</sequence>
<organism evidence="9 10">
    <name type="scientific">Heliophilum fasciatum</name>
    <dbReference type="NCBI Taxonomy" id="35700"/>
    <lineage>
        <taxon>Bacteria</taxon>
        <taxon>Bacillati</taxon>
        <taxon>Bacillota</taxon>
        <taxon>Clostridia</taxon>
        <taxon>Eubacteriales</taxon>
        <taxon>Heliobacteriaceae</taxon>
        <taxon>Heliophilum</taxon>
    </lineage>
</organism>
<keyword evidence="5 8" id="KW-0812">Transmembrane</keyword>
<feature type="transmembrane region" description="Helical" evidence="8">
    <location>
        <begin position="514"/>
        <end position="535"/>
    </location>
</feature>
<name>A0A4R2RV60_9FIRM</name>
<evidence type="ECO:0000256" key="6">
    <source>
        <dbReference type="ARBA" id="ARBA00022989"/>
    </source>
</evidence>
<evidence type="ECO:0000313" key="9">
    <source>
        <dbReference type="EMBL" id="TCP67228.1"/>
    </source>
</evidence>
<feature type="transmembrane region" description="Helical" evidence="8">
    <location>
        <begin position="250"/>
        <end position="267"/>
    </location>
</feature>
<accession>A0A4R2RV60</accession>
<evidence type="ECO:0000256" key="3">
    <source>
        <dbReference type="ARBA" id="ARBA00022448"/>
    </source>
</evidence>
<feature type="transmembrane region" description="Helical" evidence="8">
    <location>
        <begin position="383"/>
        <end position="406"/>
    </location>
</feature>
<keyword evidence="10" id="KW-1185">Reference proteome</keyword>
<dbReference type="InterPro" id="IPR003804">
    <property type="entry name" value="Lactate_perm"/>
</dbReference>
<dbReference type="Pfam" id="PF02652">
    <property type="entry name" value="Lactate_perm"/>
    <property type="match status" value="1"/>
</dbReference>
<dbReference type="EMBL" id="SLXT01000005">
    <property type="protein sequence ID" value="TCP67228.1"/>
    <property type="molecule type" value="Genomic_DNA"/>
</dbReference>
<feature type="transmembrane region" description="Helical" evidence="8">
    <location>
        <begin position="555"/>
        <end position="574"/>
    </location>
</feature>
<evidence type="ECO:0000256" key="4">
    <source>
        <dbReference type="ARBA" id="ARBA00022475"/>
    </source>
</evidence>
<protein>
    <recommendedName>
        <fullName evidence="8">L-lactate permease</fullName>
    </recommendedName>
</protein>
<keyword evidence="4 8" id="KW-1003">Cell membrane</keyword>
<dbReference type="AlphaFoldDB" id="A0A4R2RV60"/>
<feature type="transmembrane region" description="Helical" evidence="8">
    <location>
        <begin position="38"/>
        <end position="58"/>
    </location>
</feature>
<dbReference type="RefSeq" id="WP_131918486.1">
    <property type="nucleotide sequence ID" value="NZ_JAOQNU010000005.1"/>
</dbReference>
<keyword evidence="6 8" id="KW-1133">Transmembrane helix</keyword>
<feature type="transmembrane region" description="Helical" evidence="8">
    <location>
        <begin position="12"/>
        <end position="31"/>
    </location>
</feature>